<organism evidence="2 3">
    <name type="scientific">Rhizophlyctis rosea</name>
    <dbReference type="NCBI Taxonomy" id="64517"/>
    <lineage>
        <taxon>Eukaryota</taxon>
        <taxon>Fungi</taxon>
        <taxon>Fungi incertae sedis</taxon>
        <taxon>Chytridiomycota</taxon>
        <taxon>Chytridiomycota incertae sedis</taxon>
        <taxon>Chytridiomycetes</taxon>
        <taxon>Rhizophlyctidales</taxon>
        <taxon>Rhizophlyctidaceae</taxon>
        <taxon>Rhizophlyctis</taxon>
    </lineage>
</organism>
<reference evidence="2" key="1">
    <citation type="submission" date="2020-05" db="EMBL/GenBank/DDBJ databases">
        <title>Phylogenomic resolution of chytrid fungi.</title>
        <authorList>
            <person name="Stajich J.E."/>
            <person name="Amses K."/>
            <person name="Simmons R."/>
            <person name="Seto K."/>
            <person name="Myers J."/>
            <person name="Bonds A."/>
            <person name="Quandt C.A."/>
            <person name="Barry K."/>
            <person name="Liu P."/>
            <person name="Grigoriev I."/>
            <person name="Longcore J.E."/>
            <person name="James T.Y."/>
        </authorList>
    </citation>
    <scope>NUCLEOTIDE SEQUENCE</scope>
    <source>
        <strain evidence="2">JEL0318</strain>
    </source>
</reference>
<evidence type="ECO:0000313" key="2">
    <source>
        <dbReference type="EMBL" id="KAJ3048440.1"/>
    </source>
</evidence>
<dbReference type="AlphaFoldDB" id="A0AAD5WZQ1"/>
<dbReference type="EMBL" id="JADGJD010000791">
    <property type="protein sequence ID" value="KAJ3048440.1"/>
    <property type="molecule type" value="Genomic_DNA"/>
</dbReference>
<dbReference type="Proteomes" id="UP001212841">
    <property type="component" value="Unassembled WGS sequence"/>
</dbReference>
<proteinExistence type="predicted"/>
<name>A0AAD5WZQ1_9FUNG</name>
<protein>
    <submittedName>
        <fullName evidence="2">Uncharacterized protein</fullName>
    </submittedName>
</protein>
<keyword evidence="3" id="KW-1185">Reference proteome</keyword>
<feature type="compositionally biased region" description="Basic residues" evidence="1">
    <location>
        <begin position="25"/>
        <end position="34"/>
    </location>
</feature>
<gene>
    <name evidence="2" type="ORF">HK097_010536</name>
</gene>
<comment type="caution">
    <text evidence="2">The sequence shown here is derived from an EMBL/GenBank/DDBJ whole genome shotgun (WGS) entry which is preliminary data.</text>
</comment>
<feature type="region of interest" description="Disordered" evidence="1">
    <location>
        <begin position="1"/>
        <end position="34"/>
    </location>
</feature>
<evidence type="ECO:0000313" key="3">
    <source>
        <dbReference type="Proteomes" id="UP001212841"/>
    </source>
</evidence>
<feature type="compositionally biased region" description="Polar residues" evidence="1">
    <location>
        <begin position="1"/>
        <end position="18"/>
    </location>
</feature>
<evidence type="ECO:0000256" key="1">
    <source>
        <dbReference type="SAM" id="MobiDB-lite"/>
    </source>
</evidence>
<accession>A0AAD5WZQ1</accession>
<sequence length="219" mass="24489">MTTPNPTPNIQASASLTPNPDPSTKPKKPRKKNDRHLFKPLPIYIEHQPHWSFHSFVHTLISFLYPYSIPQPYEGVLAADKSCVWVDQFGNHPRLSGLVKTTIPVGEGRHNLGLGLWRGGFFGKANFSRGEPTWWERIQGEGMGSESLAARRRAAQMAYRRQAATNAVTGDSGANDRPWIADAPEDLERYQLMPEEAFFLAMSSALRNYGALYAQAHNG</sequence>